<gene>
    <name evidence="2" type="ORF">GCM10010448_16440</name>
</gene>
<evidence type="ECO:0000256" key="1">
    <source>
        <dbReference type="SAM" id="MobiDB-lite"/>
    </source>
</evidence>
<name>A0ABP6L9F4_9ACTN</name>
<feature type="region of interest" description="Disordered" evidence="1">
    <location>
        <begin position="66"/>
        <end position="91"/>
    </location>
</feature>
<protein>
    <submittedName>
        <fullName evidence="2">Uncharacterized protein</fullName>
    </submittedName>
</protein>
<reference evidence="3" key="1">
    <citation type="journal article" date="2019" name="Int. J. Syst. Evol. Microbiol.">
        <title>The Global Catalogue of Microorganisms (GCM) 10K type strain sequencing project: providing services to taxonomists for standard genome sequencing and annotation.</title>
        <authorList>
            <consortium name="The Broad Institute Genomics Platform"/>
            <consortium name="The Broad Institute Genome Sequencing Center for Infectious Disease"/>
            <person name="Wu L."/>
            <person name="Ma J."/>
        </authorList>
    </citation>
    <scope>NUCLEOTIDE SEQUENCE [LARGE SCALE GENOMIC DNA]</scope>
    <source>
        <strain evidence="3">JCM 9091</strain>
    </source>
</reference>
<keyword evidence="3" id="KW-1185">Reference proteome</keyword>
<comment type="caution">
    <text evidence="2">The sequence shown here is derived from an EMBL/GenBank/DDBJ whole genome shotgun (WGS) entry which is preliminary data.</text>
</comment>
<organism evidence="2 3">
    <name type="scientific">Streptomyces glomeratus</name>
    <dbReference type="NCBI Taxonomy" id="284452"/>
    <lineage>
        <taxon>Bacteria</taxon>
        <taxon>Bacillati</taxon>
        <taxon>Actinomycetota</taxon>
        <taxon>Actinomycetes</taxon>
        <taxon>Kitasatosporales</taxon>
        <taxon>Streptomycetaceae</taxon>
        <taxon>Streptomyces</taxon>
    </lineage>
</organism>
<evidence type="ECO:0000313" key="3">
    <source>
        <dbReference type="Proteomes" id="UP001501532"/>
    </source>
</evidence>
<accession>A0ABP6L9F4</accession>
<proteinExistence type="predicted"/>
<evidence type="ECO:0000313" key="2">
    <source>
        <dbReference type="EMBL" id="GAA3034854.1"/>
    </source>
</evidence>
<sequence>MKDQFWPFAECWDGWRGVRIGSPVVVMWHVQCRGTTLALCVRCEISCRLHDGVVLGKRIVRSSMRTPAVRGAGATHGDGSQGAQADRSVSVGPDEAGVVAHRGGCGAGVIARGAYGSCPVVKQSKPWSNDYLYGPSHK</sequence>
<dbReference type="EMBL" id="BAAAUF010000012">
    <property type="protein sequence ID" value="GAA3034854.1"/>
    <property type="molecule type" value="Genomic_DNA"/>
</dbReference>
<dbReference type="Proteomes" id="UP001501532">
    <property type="component" value="Unassembled WGS sequence"/>
</dbReference>